<feature type="region of interest" description="Disordered" evidence="2">
    <location>
        <begin position="2177"/>
        <end position="2381"/>
    </location>
</feature>
<evidence type="ECO:0000256" key="1">
    <source>
        <dbReference type="SAM" id="Coils"/>
    </source>
</evidence>
<dbReference type="InterPro" id="IPR004258">
    <property type="entry name" value="DBL"/>
</dbReference>
<dbReference type="InterPro" id="IPR041480">
    <property type="entry name" value="CIDR1_gamma"/>
</dbReference>
<dbReference type="VEuPathDB" id="PlasmoDB:PfNF166_090005000"/>
<organism evidence="9">
    <name type="scientific">Plasmodium falciparum</name>
    <name type="common">malaria parasite P. falciparum</name>
    <dbReference type="NCBI Taxonomy" id="5833"/>
    <lineage>
        <taxon>Eukaryota</taxon>
        <taxon>Sar</taxon>
        <taxon>Alveolata</taxon>
        <taxon>Apicomplexa</taxon>
        <taxon>Aconoidasida</taxon>
        <taxon>Haemosporida</taxon>
        <taxon>Plasmodiidae</taxon>
        <taxon>Plasmodium</taxon>
        <taxon>Plasmodium (Laverania)</taxon>
    </lineage>
</organism>
<feature type="region of interest" description="Disordered" evidence="2">
    <location>
        <begin position="2486"/>
        <end position="2515"/>
    </location>
</feature>
<feature type="region of interest" description="Disordered" evidence="2">
    <location>
        <begin position="2570"/>
        <end position="2591"/>
    </location>
</feature>
<feature type="domain" description="PfEMP1 CIDRalpha1" evidence="7">
    <location>
        <begin position="314"/>
        <end position="370"/>
    </location>
</feature>
<dbReference type="Pfam" id="PF18562">
    <property type="entry name" value="CIDR1_gamma"/>
    <property type="match status" value="1"/>
</dbReference>
<feature type="compositionally biased region" description="Acidic residues" evidence="2">
    <location>
        <begin position="2284"/>
        <end position="2360"/>
    </location>
</feature>
<evidence type="ECO:0000259" key="8">
    <source>
        <dbReference type="Pfam" id="PF22672"/>
    </source>
</evidence>
<dbReference type="VEuPathDB" id="PlasmoDB:PF3D7_0425800"/>
<dbReference type="FunFam" id="1.20.58.830:FF:000005">
    <property type="entry name" value="Erythrocyte membrane protein 1, PfEMP1"/>
    <property type="match status" value="1"/>
</dbReference>
<feature type="compositionally biased region" description="Basic and acidic residues" evidence="2">
    <location>
        <begin position="2201"/>
        <end position="2213"/>
    </location>
</feature>
<feature type="non-terminal residue" evidence="9">
    <location>
        <position position="3227"/>
    </location>
</feature>
<dbReference type="VEuPathDB" id="PlasmoDB:PfML01_040005500"/>
<dbReference type="InterPro" id="IPR042202">
    <property type="entry name" value="Duffy-ag-bd_sf"/>
</dbReference>
<dbReference type="VEuPathDB" id="PlasmoDB:PfGB4_100004900"/>
<feature type="compositionally biased region" description="Pro residues" evidence="2">
    <location>
        <begin position="2189"/>
        <end position="2199"/>
    </location>
</feature>
<dbReference type="VEuPathDB" id="PlasmoDB:PfNF135_020005200"/>
<keyword evidence="3" id="KW-0472">Membrane</keyword>
<dbReference type="VEuPathDB" id="PlasmoDB:PfDd2_010019400"/>
<evidence type="ECO:0000259" key="6">
    <source>
        <dbReference type="Pfam" id="PF18562"/>
    </source>
</evidence>
<dbReference type="GO" id="GO:0046789">
    <property type="term" value="F:host cell surface receptor binding"/>
    <property type="evidence" value="ECO:0007669"/>
    <property type="project" value="InterPro"/>
</dbReference>
<feature type="domain" description="Duffy-antigen binding" evidence="5">
    <location>
        <begin position="1"/>
        <end position="111"/>
    </location>
</feature>
<dbReference type="VEuPathDB" id="PlasmoDB:PfNF54_040031200"/>
<feature type="compositionally biased region" description="Polar residues" evidence="2">
    <location>
        <begin position="1772"/>
        <end position="1784"/>
    </location>
</feature>
<feature type="compositionally biased region" description="Pro residues" evidence="2">
    <location>
        <begin position="2247"/>
        <end position="2264"/>
    </location>
</feature>
<dbReference type="VEuPathDB" id="PlasmoDB:PfCD01_050039400"/>
<feature type="compositionally biased region" description="Pro residues" evidence="2">
    <location>
        <begin position="2219"/>
        <end position="2231"/>
    </location>
</feature>
<reference evidence="9" key="1">
    <citation type="journal article" date="2016" name="EMBO Mol. Med.">
        <title>Plasmodium falciparum var genes expressed in children with severe malaria encode CIDRalpha1 domains.</title>
        <authorList>
            <person name="Jespersen J.S."/>
            <person name="Wang C.W."/>
            <person name="Mkumbaye S.I."/>
            <person name="Minja D.T."/>
            <person name="Petersen B."/>
            <person name="Turner L."/>
            <person name="Petersen J.E."/>
            <person name="Lusingu J.P."/>
            <person name="Theander T.G."/>
            <person name="Lavstsen T."/>
        </authorList>
    </citation>
    <scope>NUCLEOTIDE SEQUENCE</scope>
    <source>
        <strain evidence="9">1869-4</strain>
    </source>
</reference>
<evidence type="ECO:0000256" key="2">
    <source>
        <dbReference type="SAM" id="MobiDB-lite"/>
    </source>
</evidence>
<dbReference type="VEuPathDB" id="PlasmoDB:PfSD01_020005700"/>
<feature type="non-terminal residue" evidence="9">
    <location>
        <position position="1"/>
    </location>
</feature>
<feature type="compositionally biased region" description="Pro residues" evidence="2">
    <location>
        <begin position="3186"/>
        <end position="3197"/>
    </location>
</feature>
<dbReference type="VEuPathDB" id="PlasmoDB:PfIT_100044000"/>
<evidence type="ECO:0000313" key="9">
    <source>
        <dbReference type="EMBL" id="ANJ20977.1"/>
    </source>
</evidence>
<dbReference type="Pfam" id="PF21807">
    <property type="entry name" value="PfEMP1_CIDRalpha1_dom"/>
    <property type="match status" value="1"/>
</dbReference>
<feature type="compositionally biased region" description="Basic and acidic residues" evidence="2">
    <location>
        <begin position="2372"/>
        <end position="2381"/>
    </location>
</feature>
<dbReference type="VEuPathDB" id="PlasmoDB:PF3D7_1150400"/>
<dbReference type="VEuPathDB" id="PlasmoDB:PfKE01_070035100"/>
<keyword evidence="1" id="KW-0175">Coiled coil</keyword>
<dbReference type="Pfam" id="PF22672">
    <property type="entry name" value="DBL_C"/>
    <property type="match status" value="3"/>
</dbReference>
<feature type="coiled-coil region" evidence="1">
    <location>
        <begin position="2743"/>
        <end position="2774"/>
    </location>
</feature>
<evidence type="ECO:0000256" key="3">
    <source>
        <dbReference type="SAM" id="Phobius"/>
    </source>
</evidence>
<dbReference type="FunFam" id="1.20.1310.20:FF:000023">
    <property type="entry name" value="Erythrocyte membrane protein 1, PfEMP1"/>
    <property type="match status" value="1"/>
</dbReference>
<feature type="domain" description="Duffy-binding-like" evidence="8">
    <location>
        <begin position="2679"/>
        <end position="2832"/>
    </location>
</feature>
<feature type="compositionally biased region" description="Low complexity" evidence="2">
    <location>
        <begin position="2232"/>
        <end position="2246"/>
    </location>
</feature>
<dbReference type="Gene3D" id="1.20.58.830">
    <property type="match status" value="6"/>
</dbReference>
<dbReference type="Gene3D" id="1.20.58.1930">
    <property type="match status" value="2"/>
</dbReference>
<dbReference type="SUPFAM" id="SSF140924">
    <property type="entry name" value="Duffy binding domain-like"/>
    <property type="match status" value="8"/>
</dbReference>
<dbReference type="VEuPathDB" id="PlasmoDB:PfGB4_000018400"/>
<dbReference type="InterPro" id="IPR008602">
    <property type="entry name" value="Duffy-antigen-binding"/>
</dbReference>
<feature type="compositionally biased region" description="Basic and acidic residues" evidence="2">
    <location>
        <begin position="2581"/>
        <end position="2591"/>
    </location>
</feature>
<feature type="domain" description="Duffy-binding-like" evidence="8">
    <location>
        <begin position="2030"/>
        <end position="2153"/>
    </location>
</feature>
<dbReference type="VEuPathDB" id="PlasmoDB:PfGA01_010005600"/>
<name>A0A191VZ40_PLAFA</name>
<dbReference type="Pfam" id="PF03011">
    <property type="entry name" value="PFEMP"/>
    <property type="match status" value="2"/>
</dbReference>
<dbReference type="VEuPathDB" id="PlasmoDB:PfGN01_090042900"/>
<feature type="region of interest" description="Disordered" evidence="2">
    <location>
        <begin position="602"/>
        <end position="622"/>
    </location>
</feature>
<feature type="domain" description="Cysteine-rich interdomain region 1 gamma" evidence="6">
    <location>
        <begin position="2876"/>
        <end position="2926"/>
    </location>
</feature>
<dbReference type="VEuPathDB" id="PlasmoDB:PfML01_000038600"/>
<feature type="domain" description="Duffy-antigen binding" evidence="5">
    <location>
        <begin position="2431"/>
        <end position="2618"/>
    </location>
</feature>
<dbReference type="VEuPathDB" id="PlasmoDB:PfCD01_130078400"/>
<feature type="compositionally biased region" description="Acidic residues" evidence="2">
    <location>
        <begin position="3089"/>
        <end position="3101"/>
    </location>
</feature>
<dbReference type="InterPro" id="IPR049158">
    <property type="entry name" value="PfEMP1_CIDRalpha1_dom"/>
</dbReference>
<feature type="domain" description="Duffy-binding-like" evidence="8">
    <location>
        <begin position="115"/>
        <end position="271"/>
    </location>
</feature>
<feature type="transmembrane region" description="Helical" evidence="3">
    <location>
        <begin position="3209"/>
        <end position="3226"/>
    </location>
</feature>
<sequence>DIVRGRDMFKSNNDVEKGLHVVFKKIQRKLNGAAKSYYNADEKGNFYKLRNDWWTANRDQVWKAITCEAPQKVDYFRKGSDGSDVFTSQGYCGRKELTVPTYLDYVPQFLRWFNEWAEEFCRKRNIKLKNVKDACRDEAAGKYCSLNGFDCTKTIWKKGIFGRGNGCTDCSFKCFPYEIWLKNQREAFRKQKEKYAKEIEAYASNKDKTGSNINNKYYEEFYKNLKEKTCDTVDKFINLLNEGRYCKEQLPGEEVINFTKADEKGTFSRSQYCQVCPDCGVKCTNGTCEKKTDADGNCGNKETYKPPPGVKPIDINVIYSGNEQSDITQKLKDFCMNPNNENGTNNQIWKCYYKDEKENKCKVETKSGNSTSKEKITKFHNFLELWVTYLLTETITWNDKIKNCINNTTIHCIDKCNKNCVCFDKWIKQKEQEWNSIKKLFTKEKKMPKQYYDNINNLFDFFFFPVMYKLKEEAKWYELKDNIKEKIKSSKGKADGKNSEGAIKVLLDHLKETATICKDNNTNEACVSSKKLKTNPCGKNTKAGSDKVISVKQIAQYYKRKAYAQLEESGSRRALKANASLGTYKRGGSGKDFKNLCSITDKDSNDSRSASNGGPCTGKDGSGVRMKIGTKWSYIEENPTLYKDFYLPPRREHMCTSNLERLDDGSVTKNDKAIHSLLGDVLLSAKMDADEIIKRYKDQNNIRLTDPKHQVTVCRAVRYSFADLGDIIKGTDLWDQNNGEQTTQRKLREVFDKIKQKLPQDIQKKYTDNTKHLELRKDWWEANRDQVWKAMQCPTTTNPPLYIKCGDTSITPLVDYIPQRLRWMTEWAEWYCKMQKEAYDELKKECGDCKVVDGKCVKVNGDCEKCKPACEKYKEKIKPWVDQWKKMEEQYKKLYEHARVDIAANGGLNTSTAINDNEDKPVIEFLFELYKENGGEIGNPSSIKPTNGVSTLGESAAPVDTTPTVYSTAAGYIHQEMGQNVGGCVAQTEFCDKKNGGAEENKNYMFKNPPPDYEHACDCIKRDVKPPEVPKKDDDACQIAHDTLNDKNEQSVIGNCHPKNKTSPYPSWKCDSSKIKNGQEGACMPPRRIKLCVHYLTVLPTNSSKAKLKEAFIKCAAAETFLSWHKYKEDKKNENPSKNLDEVVQKQLKDGTIPEEFKRQMFYTFGDYRDLCLGKDIGNDVPIVNNNITTAFQNGAQISSDQTISDRQRKEFWDDNGKHIWEAMLCALVKIGAKKDDFTEKYGYNNVKFSEPSGATLLTFAQTPQFLRWMIEWSEHFCKEQKEAYGKLVTECDGYECNGENGKDVNKEKCRKACEAYKKLIDKWRPQWTQQSGKYDKLYNKAEKKDNIGCTEQEKLVVEHLKDLQSKTSGANTYDSAGAYVKHQGYTGDCQQQTDFTTSTNNKHYAFQTYPHNYKSQCTCEDSAKAACNIVKQILPKGGNNVTGGIGGCNPKKDYPSWDCDKNQSHEKNRGACIPPRRQKFCTSLLTKKDVFKTNEEDIRETFVKSAALETYFAWKRYNDDNGEAEEELKSGTIPEHFKRQMYYTFADYRDIFFGTDITSHANILGVSENAKNKLKEKYDKHKSVPKKEDEKLLPDWWNQYGKDIWEGMLCAVTNSLTVAKEKNKIKNDYSYENLKSPNNGSVSLEEFSSRPQFLRWFTEWGDDFCKQRKTQFDILTSNCPEETCNNGENKKNQCKTACENYKKWLKDWKKKYRTQSEKFDKDKKDKKFHDTSAKEDVEKATHAYQYLHAQLQKLCKNGDCKCMEHASKQSSTAQSPVGNTDSMPASLDDEPKEVKGRCKCPPPPDACKIVDGILTGKRETDDIEGCKLKKNYQPWNCTSSQFKSGHTGACMPPRRQKLCVINLKTFKPKTSVELRNAFIKCAAIETHFLWKYYKTKNPKAHDDLKKGTIPDDFKRQMFYTFGDYRDLCLDKNIGNDVSYVENYIKDVLTDSTKNGGTPLTAESWWKTIENDVWKGMLCGLSHASGNISNVETIKNNNTYANVKFSGGDSNSPTLEEFAKKPQFLRWMIEWGDDFCKKQQKHYMDLVQGCTGCDVSTDGNCTQKGNCKNCPSQCKEYQKFITQWKVQWEKQRNKYTELYEKTNNDSNHLTDAIERSVIDYFKTLSSNGNTYDTAGKYINKKGYIQDCKEQKNFDENKNGGRKEDYALRNYPNDYEKQCTCKATPKKPEAPPPQRPPPEPAGDVRHDYRGRSEDGENGPLPLPLPPPTPPKQPALDLARSNTPTQPRRAPPAQQPQPPPPKPPAPAKEGVGRILRPLDRKTVLSDNDDEDDEDDDDDDEDDDDDDDEDGDEVEESEEKSEEVDVQEVAEEDKGDNEEEDEDDEETVAEEEEQPVEEEEESVPELPVPPATEVTPEKKDNAEKPCEIVKTLFKDTSQFSDACQQKYSGNNSRLGWKCIPTEKPGEATGKDGAICVPPRRRRLYVGELTKWASGGNTESSEKLRTAFIQSAAIETFFLWHEYKMEKKREDIERKEREKGLVQRETSDDPEQNKLNGGQIPDEFKRQMFYTLGDYRDIVVRGVADDKNGGNNIVVNTSDDKETMQKIQKKIKEILRTSGSSPSPSEKKSPDGQNREEWWKKYGKDIWQGMLCGLSYDTNTKNGEPLQQVNAANGGEDLFQKLKKDNDYETVSFGASGTGAKSNDDTKLKNFVVRPTFFRWLEEWGEEFCRKQKHKLYIIKKDCYKNGERCSGDGLRCDEKVPDNKEIFHDFNCQSCITPCRFYRKWIERKKIEFNKQSNAYKEQQKKYTNKNEDTESKSGIYDEKFMKKLGSDYTSIESFLGKLKNGPCKKDNDSEEDNKGNGYIDFDDHKTFGHAENCGPCSKFKIKCNGSDCSGPKEKKCNGKTPIAATEIEQMKNSTKDVSMLVSDNSGNGFNDLPECGSADIFKGFREDVWKCGEYCGVHVCTLKKNVNNGKDEKHIIMKEFLKRWLENFFEDYNRIRKKLKLCTNSGKESPCIRSCVDKWIEKKTTEWQKINSTYLEQYTEVNPDGNNLKTFLEELIPRMDLVNDKGKVTKLSKFDNSCGCSTSASSEKSKEDPIECLLDKLGEKAKECKENHTQTSGIDCTTPPTTLEDDDEPFEEEENPVTQPNICPQTSVEEKKKEEEEKCEQADTPSEKDKTEDEGDKDKKDDGEKTSVPSTDSNDQTDRSPQSEGNSEQTPIPKPEEGAPGPPSTPLPPQADEPFNRDILEKTIPFGIALALGSIAFLFLK</sequence>
<feature type="region of interest" description="Disordered" evidence="2">
    <location>
        <begin position="1772"/>
        <end position="1799"/>
    </location>
</feature>
<keyword evidence="3" id="KW-1133">Transmembrane helix</keyword>
<dbReference type="GO" id="GO:0016020">
    <property type="term" value="C:membrane"/>
    <property type="evidence" value="ECO:0007669"/>
    <property type="project" value="InterPro"/>
</dbReference>
<dbReference type="VEuPathDB" id="PlasmoDB:PfTG01_000027000"/>
<feature type="domain" description="Duffy-binding-like" evidence="4">
    <location>
        <begin position="382"/>
        <end position="523"/>
    </location>
</feature>
<feature type="domain" description="Duffy-antigen binding" evidence="5">
    <location>
        <begin position="1849"/>
        <end position="1996"/>
    </location>
</feature>
<dbReference type="FunFam" id="1.20.58.1930:FF:000001">
    <property type="entry name" value="Erythrocyte membrane protein 1, PfEMP1"/>
    <property type="match status" value="1"/>
</dbReference>
<dbReference type="InterPro" id="IPR054595">
    <property type="entry name" value="DBL_C"/>
</dbReference>
<feature type="domain" description="Duffy-binding-like" evidence="4">
    <location>
        <begin position="2942"/>
        <end position="3076"/>
    </location>
</feature>
<dbReference type="Pfam" id="PF05424">
    <property type="entry name" value="Duffy_binding"/>
    <property type="match status" value="6"/>
</dbReference>
<accession>A0A191VZ40</accession>
<feature type="compositionally biased region" description="Basic and acidic residues" evidence="2">
    <location>
        <begin position="2486"/>
        <end position="2503"/>
    </location>
</feature>
<dbReference type="VEuPathDB" id="PlasmoDB:PfNF135_030005100"/>
<gene>
    <name evidence="9" type="primary">var</name>
</gene>
<feature type="domain" description="Duffy-antigen binding" evidence="5">
    <location>
        <begin position="645"/>
        <end position="822"/>
    </location>
</feature>
<dbReference type="VEuPathDB" id="PlasmoDB:PfSN01_050037800"/>
<protein>
    <submittedName>
        <fullName evidence="9">Erythrocyte membrane protein 1</fullName>
    </submittedName>
</protein>
<dbReference type="VEuPathDB" id="PlasmoDB:PfNF54_110053700"/>
<dbReference type="VEuPathDB" id="PlasmoDB:PfGB4_040031300"/>
<proteinExistence type="predicted"/>
<evidence type="ECO:0000259" key="7">
    <source>
        <dbReference type="Pfam" id="PF21807"/>
    </source>
</evidence>
<feature type="compositionally biased region" description="Basic and acidic residues" evidence="2">
    <location>
        <begin position="3114"/>
        <end position="3151"/>
    </location>
</feature>
<feature type="region of interest" description="Disordered" evidence="2">
    <location>
        <begin position="3070"/>
        <end position="3204"/>
    </location>
</feature>
<feature type="domain" description="Duffy-antigen binding" evidence="5">
    <location>
        <begin position="1081"/>
        <end position="1253"/>
    </location>
</feature>
<dbReference type="Gene3D" id="1.20.1310.20">
    <property type="entry name" value="Duffy-antigen binding domain"/>
    <property type="match status" value="6"/>
</dbReference>
<dbReference type="EMBL" id="KX154857">
    <property type="protein sequence ID" value="ANJ20977.1"/>
    <property type="molecule type" value="Genomic_DNA"/>
</dbReference>
<feature type="compositionally biased region" description="Polar residues" evidence="2">
    <location>
        <begin position="3153"/>
        <end position="3176"/>
    </location>
</feature>
<feature type="domain" description="Duffy-antigen binding" evidence="5">
    <location>
        <begin position="1471"/>
        <end position="1623"/>
    </location>
</feature>
<evidence type="ECO:0000259" key="4">
    <source>
        <dbReference type="Pfam" id="PF03011"/>
    </source>
</evidence>
<evidence type="ECO:0000259" key="5">
    <source>
        <dbReference type="Pfam" id="PF05424"/>
    </source>
</evidence>
<dbReference type="VEuPathDB" id="PlasmoDB:PfGA01_030032000"/>
<keyword evidence="3" id="KW-0812">Transmembrane</keyword>
<feature type="compositionally biased region" description="Polar residues" evidence="2">
    <location>
        <begin position="3103"/>
        <end position="3113"/>
    </location>
</feature>